<proteinExistence type="predicted"/>
<dbReference type="AlphaFoldDB" id="A0A7J8CRT0"/>
<dbReference type="InParanoid" id="A0A7J8CRT0"/>
<feature type="region of interest" description="Disordered" evidence="1">
    <location>
        <begin position="1"/>
        <end position="20"/>
    </location>
</feature>
<sequence>MLGNRSKPETIRGRDAERHRDRYKGEIFSQKRALKFTVSPAGPGHCGNHERMGNWRPCPLGPLGWPALCALLDVGSPTEPPPKQTMARTLVQEVGDIFIAPLQIHFFFVCINPHPRMFFH</sequence>
<keyword evidence="3" id="KW-1185">Reference proteome</keyword>
<gene>
    <name evidence="2" type="ORF">HJG59_009768</name>
</gene>
<evidence type="ECO:0000313" key="3">
    <source>
        <dbReference type="Proteomes" id="UP000550707"/>
    </source>
</evidence>
<reference evidence="2 3" key="1">
    <citation type="journal article" date="2020" name="Nature">
        <title>Six reference-quality genomes reveal evolution of bat adaptations.</title>
        <authorList>
            <person name="Jebb D."/>
            <person name="Huang Z."/>
            <person name="Pippel M."/>
            <person name="Hughes G.M."/>
            <person name="Lavrichenko K."/>
            <person name="Devanna P."/>
            <person name="Winkler S."/>
            <person name="Jermiin L.S."/>
            <person name="Skirmuntt E.C."/>
            <person name="Katzourakis A."/>
            <person name="Burkitt-Gray L."/>
            <person name="Ray D.A."/>
            <person name="Sullivan K.A.M."/>
            <person name="Roscito J.G."/>
            <person name="Kirilenko B.M."/>
            <person name="Davalos L.M."/>
            <person name="Corthals A.P."/>
            <person name="Power M.L."/>
            <person name="Jones G."/>
            <person name="Ransome R.D."/>
            <person name="Dechmann D.K.N."/>
            <person name="Locatelli A.G."/>
            <person name="Puechmaille S.J."/>
            <person name="Fedrigo O."/>
            <person name="Jarvis E.D."/>
            <person name="Hiller M."/>
            <person name="Vernes S.C."/>
            <person name="Myers E.W."/>
            <person name="Teeling E.C."/>
        </authorList>
    </citation>
    <scope>NUCLEOTIDE SEQUENCE [LARGE SCALE GENOMIC DNA]</scope>
    <source>
        <strain evidence="2">MMolMol1</strain>
        <tissue evidence="2">Muscle</tissue>
    </source>
</reference>
<protein>
    <submittedName>
        <fullName evidence="2">Uncharacterized protein</fullName>
    </submittedName>
</protein>
<name>A0A7J8CRT0_MOLMO</name>
<evidence type="ECO:0000256" key="1">
    <source>
        <dbReference type="SAM" id="MobiDB-lite"/>
    </source>
</evidence>
<dbReference type="EMBL" id="JACASF010000020">
    <property type="protein sequence ID" value="KAF6413565.1"/>
    <property type="molecule type" value="Genomic_DNA"/>
</dbReference>
<accession>A0A7J8CRT0</accession>
<evidence type="ECO:0000313" key="2">
    <source>
        <dbReference type="EMBL" id="KAF6413565.1"/>
    </source>
</evidence>
<organism evidence="2 3">
    <name type="scientific">Molossus molossus</name>
    <name type="common">Pallas' mastiff bat</name>
    <name type="synonym">Vespertilio molossus</name>
    <dbReference type="NCBI Taxonomy" id="27622"/>
    <lineage>
        <taxon>Eukaryota</taxon>
        <taxon>Metazoa</taxon>
        <taxon>Chordata</taxon>
        <taxon>Craniata</taxon>
        <taxon>Vertebrata</taxon>
        <taxon>Euteleostomi</taxon>
        <taxon>Mammalia</taxon>
        <taxon>Eutheria</taxon>
        <taxon>Laurasiatheria</taxon>
        <taxon>Chiroptera</taxon>
        <taxon>Yangochiroptera</taxon>
        <taxon>Molossidae</taxon>
        <taxon>Molossus</taxon>
    </lineage>
</organism>
<comment type="caution">
    <text evidence="2">The sequence shown here is derived from an EMBL/GenBank/DDBJ whole genome shotgun (WGS) entry which is preliminary data.</text>
</comment>
<dbReference type="Proteomes" id="UP000550707">
    <property type="component" value="Unassembled WGS sequence"/>
</dbReference>